<feature type="domain" description="PilX/PilW C-terminal" evidence="1">
    <location>
        <begin position="88"/>
        <end position="165"/>
    </location>
</feature>
<name>A0A4R4AA86_MARGR</name>
<dbReference type="EMBL" id="SMDC01000006">
    <property type="protein sequence ID" value="TCW35446.1"/>
    <property type="molecule type" value="Genomic_DNA"/>
</dbReference>
<proteinExistence type="predicted"/>
<dbReference type="Pfam" id="PF14341">
    <property type="entry name" value="PilX_N"/>
    <property type="match status" value="1"/>
</dbReference>
<evidence type="ECO:0000259" key="2">
    <source>
        <dbReference type="Pfam" id="PF14341"/>
    </source>
</evidence>
<sequence>MSPNPLQHRQRGAVLIIALIFLTVLALIGTTSAVQNTQQERMSTSIRNHDLAFQAAEAALRAADQALMADTISDRDQFEQDHTIAHDADNTPAYRRDRFNWGQTQVVSVSTALDGLAEQPRYVIERLSEAPCEPGGTRQCAYYRVSARGVGADPASVVILQSLYRLE</sequence>
<dbReference type="InterPro" id="IPR025746">
    <property type="entry name" value="PilX_N_dom"/>
</dbReference>
<feature type="domain" description="Type 4 fimbrial biogenesis protein PilX N-terminal" evidence="2">
    <location>
        <begin position="11"/>
        <end position="61"/>
    </location>
</feature>
<dbReference type="AlphaFoldDB" id="A0A4R4AA86"/>
<organism evidence="3 4">
    <name type="scientific">Marichromatium gracile</name>
    <name type="common">Chromatium gracile</name>
    <dbReference type="NCBI Taxonomy" id="1048"/>
    <lineage>
        <taxon>Bacteria</taxon>
        <taxon>Pseudomonadati</taxon>
        <taxon>Pseudomonadota</taxon>
        <taxon>Gammaproteobacteria</taxon>
        <taxon>Chromatiales</taxon>
        <taxon>Chromatiaceae</taxon>
        <taxon>Marichromatium</taxon>
    </lineage>
</organism>
<gene>
    <name evidence="3" type="ORF">EDC29_1068</name>
</gene>
<dbReference type="Proteomes" id="UP000295247">
    <property type="component" value="Unassembled WGS sequence"/>
</dbReference>
<comment type="caution">
    <text evidence="3">The sequence shown here is derived from an EMBL/GenBank/DDBJ whole genome shotgun (WGS) entry which is preliminary data.</text>
</comment>
<dbReference type="RefSeq" id="WP_132229696.1">
    <property type="nucleotide sequence ID" value="NZ_NRRH01000056.1"/>
</dbReference>
<evidence type="ECO:0000313" key="3">
    <source>
        <dbReference type="EMBL" id="TCW35446.1"/>
    </source>
</evidence>
<evidence type="ECO:0000313" key="4">
    <source>
        <dbReference type="Proteomes" id="UP000295247"/>
    </source>
</evidence>
<protein>
    <submittedName>
        <fullName evidence="3">Type IV pilus assembly protein PilX</fullName>
    </submittedName>
</protein>
<dbReference type="InterPro" id="IPR025205">
    <property type="entry name" value="PilX/PilW_C"/>
</dbReference>
<accession>A0A4R4AA86</accession>
<evidence type="ECO:0000259" key="1">
    <source>
        <dbReference type="Pfam" id="PF13681"/>
    </source>
</evidence>
<reference evidence="3 4" key="1">
    <citation type="submission" date="2019-03" db="EMBL/GenBank/DDBJ databases">
        <title>Genomic Encyclopedia of Type Strains, Phase IV (KMG-IV): sequencing the most valuable type-strain genomes for metagenomic binning, comparative biology and taxonomic classification.</title>
        <authorList>
            <person name="Goeker M."/>
        </authorList>
    </citation>
    <scope>NUCLEOTIDE SEQUENCE [LARGE SCALE GENOMIC DNA]</scope>
    <source>
        <strain evidence="3 4">DSM 203</strain>
    </source>
</reference>
<dbReference type="Pfam" id="PF13681">
    <property type="entry name" value="PilX"/>
    <property type="match status" value="1"/>
</dbReference>